<feature type="chain" id="PRO_5014772262" description="Outer membrane protein beta-barrel domain-containing protein" evidence="2">
    <location>
        <begin position="21"/>
        <end position="181"/>
    </location>
</feature>
<reference evidence="5" key="1">
    <citation type="submission" date="2017-08" db="EMBL/GenBank/DDBJ databases">
        <title>Direct submision.</title>
        <authorList>
            <person name="Kim S.-J."/>
            <person name="Rhee S.-K."/>
        </authorList>
    </citation>
    <scope>NUCLEOTIDE SEQUENCE [LARGE SCALE GENOMIC DNA]</scope>
    <source>
        <strain evidence="5">GI5</strain>
    </source>
</reference>
<evidence type="ECO:0000313" key="5">
    <source>
        <dbReference type="Proteomes" id="UP000235116"/>
    </source>
</evidence>
<evidence type="ECO:0000256" key="1">
    <source>
        <dbReference type="ARBA" id="ARBA00022729"/>
    </source>
</evidence>
<keyword evidence="5" id="KW-1185">Reference proteome</keyword>
<dbReference type="SUPFAM" id="SSF56925">
    <property type="entry name" value="OMPA-like"/>
    <property type="match status" value="1"/>
</dbReference>
<feature type="signal peptide" evidence="2">
    <location>
        <begin position="1"/>
        <end position="20"/>
    </location>
</feature>
<dbReference type="AlphaFoldDB" id="A0A2K9LL41"/>
<dbReference type="RefSeq" id="WP_101894359.1">
    <property type="nucleotide sequence ID" value="NZ_CP022684.1"/>
</dbReference>
<dbReference type="InterPro" id="IPR011250">
    <property type="entry name" value="OMP/PagP_B-barrel"/>
</dbReference>
<dbReference type="OrthoDB" id="5901526at2"/>
<keyword evidence="1 2" id="KW-0732">Signal</keyword>
<dbReference type="EMBL" id="CP022684">
    <property type="protein sequence ID" value="AUM12980.1"/>
    <property type="molecule type" value="Genomic_DNA"/>
</dbReference>
<evidence type="ECO:0000259" key="3">
    <source>
        <dbReference type="Pfam" id="PF13505"/>
    </source>
</evidence>
<accession>A0A2K9LL41</accession>
<dbReference type="KEGG" id="kak:Kalk_11335"/>
<feature type="domain" description="Outer membrane protein beta-barrel" evidence="3">
    <location>
        <begin position="7"/>
        <end position="176"/>
    </location>
</feature>
<dbReference type="Proteomes" id="UP000235116">
    <property type="component" value="Chromosome"/>
</dbReference>
<dbReference type="Pfam" id="PF13505">
    <property type="entry name" value="OMP_b-brl"/>
    <property type="match status" value="1"/>
</dbReference>
<dbReference type="Gene3D" id="2.40.160.20">
    <property type="match status" value="1"/>
</dbReference>
<evidence type="ECO:0000256" key="2">
    <source>
        <dbReference type="SAM" id="SignalP"/>
    </source>
</evidence>
<sequence length="181" mass="19484">MKKLVSTFLLSSVAATSALANQGYVGVELGKVQAEVTADYLSENLDFEPTAFKVKGGSELNENLAIEGYLGFGLSDDTVEYTYIDAEVNTMVGIGVRGILPLGDAFSVNGKVGLANISYEDSEGDKYKNTGLEYGVGLKINLGTSSAITLDYTFLPDAENDEWDLDIEAEMLSIGFQFYPQ</sequence>
<evidence type="ECO:0000313" key="4">
    <source>
        <dbReference type="EMBL" id="AUM12980.1"/>
    </source>
</evidence>
<gene>
    <name evidence="4" type="ORF">Kalk_11335</name>
</gene>
<protein>
    <recommendedName>
        <fullName evidence="3">Outer membrane protein beta-barrel domain-containing protein</fullName>
    </recommendedName>
</protein>
<proteinExistence type="predicted"/>
<dbReference type="InterPro" id="IPR027385">
    <property type="entry name" value="Beta-barrel_OMP"/>
</dbReference>
<organism evidence="4 5">
    <name type="scientific">Ketobacter alkanivorans</name>
    <dbReference type="NCBI Taxonomy" id="1917421"/>
    <lineage>
        <taxon>Bacteria</taxon>
        <taxon>Pseudomonadati</taxon>
        <taxon>Pseudomonadota</taxon>
        <taxon>Gammaproteobacteria</taxon>
        <taxon>Pseudomonadales</taxon>
        <taxon>Ketobacteraceae</taxon>
        <taxon>Ketobacter</taxon>
    </lineage>
</organism>
<name>A0A2K9LL41_9GAMM</name>